<evidence type="ECO:0000313" key="16">
    <source>
        <dbReference type="EMBL" id="RZV39523.1"/>
    </source>
</evidence>
<dbReference type="GO" id="GO:0003879">
    <property type="term" value="F:ATP phosphoribosyltransferase activity"/>
    <property type="evidence" value="ECO:0007669"/>
    <property type="project" value="UniProtKB-UniRule"/>
</dbReference>
<evidence type="ECO:0000313" key="17">
    <source>
        <dbReference type="Proteomes" id="UP000322454"/>
    </source>
</evidence>
<comment type="pathway">
    <text evidence="3 14">Amino-acid biosynthesis; L-histidine biosynthesis; L-histidine from 5-phospho-alpha-D-ribose 1-diphosphate: step 1/9.</text>
</comment>
<dbReference type="EC" id="2.4.2.17" evidence="5 14"/>
<dbReference type="GO" id="GO:0005737">
    <property type="term" value="C:cytoplasm"/>
    <property type="evidence" value="ECO:0007669"/>
    <property type="project" value="UniProtKB-SubCell"/>
</dbReference>
<dbReference type="CDD" id="cd13595">
    <property type="entry name" value="PBP2_HisGs"/>
    <property type="match status" value="1"/>
</dbReference>
<comment type="similarity">
    <text evidence="4 14">Belongs to the ATP phosphoribosyltransferase family. Short subfamily.</text>
</comment>
<dbReference type="InterPro" id="IPR013820">
    <property type="entry name" value="ATP_PRibTrfase_cat"/>
</dbReference>
<evidence type="ECO:0000256" key="8">
    <source>
        <dbReference type="ARBA" id="ARBA00022676"/>
    </source>
</evidence>
<evidence type="ECO:0000256" key="6">
    <source>
        <dbReference type="ARBA" id="ARBA00022490"/>
    </source>
</evidence>
<keyword evidence="7 14" id="KW-0028">Amino-acid biosynthesis</keyword>
<dbReference type="HAMAP" id="MF_01018">
    <property type="entry name" value="HisG_Short"/>
    <property type="match status" value="1"/>
</dbReference>
<dbReference type="Proteomes" id="UP000322454">
    <property type="component" value="Unassembled WGS sequence"/>
</dbReference>
<comment type="caution">
    <text evidence="16">The sequence shown here is derived from an EMBL/GenBank/DDBJ whole genome shotgun (WGS) entry which is preliminary data.</text>
</comment>
<sequence>MKISNKKYPKLKKLKIAVPKGRVLKDALRFLRESGYIKHPDADYDSRKLIFDYEDDAVSLLIVKPLDVPTFVEYGAADAGIAGKDVLLEKPRNIYEPLDLGIGKCKVVVAARKTLIFGKDNNNLNADDRFPEIDDDIKNKIYYSGVNIGIATKYVRIARDFFNKKGVSNVQIIKLYGNVELAPISGLCDFIVDLVSTGETLRQNNLIPIEDIVHVTSRLIVNRASLKINSADIAALIEDLKERVNKNEGI</sequence>
<dbReference type="PANTHER" id="PTHR21403:SF8">
    <property type="entry name" value="ATP PHOSPHORIBOSYLTRANSFERASE"/>
    <property type="match status" value="1"/>
</dbReference>
<name>A0A520XEC3_9DELT</name>
<evidence type="ECO:0000259" key="15">
    <source>
        <dbReference type="Pfam" id="PF01634"/>
    </source>
</evidence>
<keyword evidence="12 14" id="KW-0368">Histidine biosynthesis</keyword>
<evidence type="ECO:0000256" key="7">
    <source>
        <dbReference type="ARBA" id="ARBA00022605"/>
    </source>
</evidence>
<comment type="subunit">
    <text evidence="14">Heteromultimer composed of HisG and HisZ subunits.</text>
</comment>
<dbReference type="EMBL" id="SHMQ01000010">
    <property type="protein sequence ID" value="RZV39523.1"/>
    <property type="molecule type" value="Genomic_DNA"/>
</dbReference>
<protein>
    <recommendedName>
        <fullName evidence="5 14">ATP phosphoribosyltransferase</fullName>
        <shortName evidence="14">ATP-PRT</shortName>
        <shortName evidence="14">ATP-PRTase</shortName>
        <ecNumber evidence="5 14">2.4.2.17</ecNumber>
    </recommendedName>
</protein>
<evidence type="ECO:0000256" key="12">
    <source>
        <dbReference type="ARBA" id="ARBA00023102"/>
    </source>
</evidence>
<dbReference type="AlphaFoldDB" id="A0A520XEC3"/>
<dbReference type="GO" id="GO:0005524">
    <property type="term" value="F:ATP binding"/>
    <property type="evidence" value="ECO:0007669"/>
    <property type="project" value="UniProtKB-KW"/>
</dbReference>
<gene>
    <name evidence="14" type="primary">hisG</name>
    <name evidence="16" type="ORF">EVJ48_04845</name>
</gene>
<evidence type="ECO:0000256" key="10">
    <source>
        <dbReference type="ARBA" id="ARBA00022741"/>
    </source>
</evidence>
<keyword evidence="8 14" id="KW-0328">Glycosyltransferase</keyword>
<evidence type="ECO:0000256" key="11">
    <source>
        <dbReference type="ARBA" id="ARBA00022840"/>
    </source>
</evidence>
<dbReference type="NCBIfam" id="TIGR00070">
    <property type="entry name" value="hisG"/>
    <property type="match status" value="1"/>
</dbReference>
<dbReference type="Gene3D" id="3.40.190.10">
    <property type="entry name" value="Periplasmic binding protein-like II"/>
    <property type="match status" value="2"/>
</dbReference>
<evidence type="ECO:0000256" key="13">
    <source>
        <dbReference type="ARBA" id="ARBA00024861"/>
    </source>
</evidence>
<organism evidence="16 17">
    <name type="scientific">Candidatus Acidulodesulfobacterium acidiphilum</name>
    <dbReference type="NCBI Taxonomy" id="2597224"/>
    <lineage>
        <taxon>Bacteria</taxon>
        <taxon>Deltaproteobacteria</taxon>
        <taxon>Candidatus Acidulodesulfobacterales</taxon>
        <taxon>Candidatus Acidulodesulfobacterium</taxon>
    </lineage>
</organism>
<feature type="domain" description="ATP phosphoribosyltransferase catalytic" evidence="15">
    <location>
        <begin position="65"/>
        <end position="241"/>
    </location>
</feature>
<comment type="domain">
    <text evidence="14">Lacks the C-terminal regulatory region which is replaced by HisZ.</text>
</comment>
<keyword evidence="6 14" id="KW-0963">Cytoplasm</keyword>
<dbReference type="Pfam" id="PF01634">
    <property type="entry name" value="HisG"/>
    <property type="match status" value="1"/>
</dbReference>
<evidence type="ECO:0000256" key="5">
    <source>
        <dbReference type="ARBA" id="ARBA00011946"/>
    </source>
</evidence>
<proteinExistence type="inferred from homology"/>
<dbReference type="InterPro" id="IPR024893">
    <property type="entry name" value="ATP_PRibTrfase_HisG_short"/>
</dbReference>
<reference evidence="16 17" key="1">
    <citation type="submission" date="2019-01" db="EMBL/GenBank/DDBJ databases">
        <title>Insights into ecological role of a new deltaproteobacterial order Candidatus Sinidesulfobacterales (Sva0485) by metagenomics and metatranscriptomics.</title>
        <authorList>
            <person name="Tan S."/>
            <person name="Liu J."/>
            <person name="Fang Y."/>
            <person name="Hedlund B."/>
            <person name="Lian Z.-H."/>
            <person name="Huang L.-Y."/>
            <person name="Li J.-T."/>
            <person name="Huang L.-N."/>
            <person name="Li W.-J."/>
            <person name="Jiang H.-C."/>
            <person name="Dong H.-L."/>
            <person name="Shu W.-S."/>
        </authorList>
    </citation>
    <scope>NUCLEOTIDE SEQUENCE [LARGE SCALE GENOMIC DNA]</scope>
    <source>
        <strain evidence="16">AP4</strain>
    </source>
</reference>
<dbReference type="GO" id="GO:0000105">
    <property type="term" value="P:L-histidine biosynthetic process"/>
    <property type="evidence" value="ECO:0007669"/>
    <property type="project" value="UniProtKB-UniRule"/>
</dbReference>
<keyword evidence="11 14" id="KW-0067">ATP-binding</keyword>
<dbReference type="UniPathway" id="UPA00031">
    <property type="reaction ID" value="UER00006"/>
</dbReference>
<dbReference type="InterPro" id="IPR001348">
    <property type="entry name" value="ATP_PRibTrfase_HisG"/>
</dbReference>
<keyword evidence="10 14" id="KW-0547">Nucleotide-binding</keyword>
<evidence type="ECO:0000256" key="3">
    <source>
        <dbReference type="ARBA" id="ARBA00004667"/>
    </source>
</evidence>
<evidence type="ECO:0000256" key="9">
    <source>
        <dbReference type="ARBA" id="ARBA00022679"/>
    </source>
</evidence>
<evidence type="ECO:0000256" key="4">
    <source>
        <dbReference type="ARBA" id="ARBA00009489"/>
    </source>
</evidence>
<dbReference type="SUPFAM" id="SSF53850">
    <property type="entry name" value="Periplasmic binding protein-like II"/>
    <property type="match status" value="1"/>
</dbReference>
<comment type="function">
    <text evidence="13 14">Catalyzes the condensation of ATP and 5-phosphoribose 1-diphosphate to form N'-(5'-phosphoribosyl)-ATP (PR-ATP). Has a crucial role in the pathway because the rate of histidine biosynthesis seems to be controlled primarily by regulation of HisG enzymatic activity.</text>
</comment>
<evidence type="ECO:0000256" key="1">
    <source>
        <dbReference type="ARBA" id="ARBA00000915"/>
    </source>
</evidence>
<comment type="catalytic activity">
    <reaction evidence="1 14">
        <text>1-(5-phospho-beta-D-ribosyl)-ATP + diphosphate = 5-phospho-alpha-D-ribose 1-diphosphate + ATP</text>
        <dbReference type="Rhea" id="RHEA:18473"/>
        <dbReference type="ChEBI" id="CHEBI:30616"/>
        <dbReference type="ChEBI" id="CHEBI:33019"/>
        <dbReference type="ChEBI" id="CHEBI:58017"/>
        <dbReference type="ChEBI" id="CHEBI:73183"/>
        <dbReference type="EC" id="2.4.2.17"/>
    </reaction>
</comment>
<dbReference type="PANTHER" id="PTHR21403">
    <property type="entry name" value="ATP PHOSPHORIBOSYLTRANSFERASE ATP-PRTASE"/>
    <property type="match status" value="1"/>
</dbReference>
<keyword evidence="9 14" id="KW-0808">Transferase</keyword>
<comment type="subcellular location">
    <subcellularLocation>
        <location evidence="2 14">Cytoplasm</location>
    </subcellularLocation>
</comment>
<evidence type="ECO:0000256" key="2">
    <source>
        <dbReference type="ARBA" id="ARBA00004496"/>
    </source>
</evidence>
<evidence type="ECO:0000256" key="14">
    <source>
        <dbReference type="HAMAP-Rule" id="MF_01018"/>
    </source>
</evidence>
<accession>A0A520XEC3</accession>